<name>A0ABS2AU45_9ACTN</name>
<evidence type="ECO:0000313" key="3">
    <source>
        <dbReference type="EMBL" id="MBM2623387.1"/>
    </source>
</evidence>
<accession>A0ABS2AU45</accession>
<dbReference type="InterPro" id="IPR039420">
    <property type="entry name" value="WalR-like"/>
</dbReference>
<keyword evidence="1" id="KW-0238">DNA-binding</keyword>
<evidence type="ECO:0000259" key="2">
    <source>
        <dbReference type="SMART" id="SM00421"/>
    </source>
</evidence>
<dbReference type="Gene3D" id="3.40.50.2300">
    <property type="match status" value="1"/>
</dbReference>
<reference evidence="3 4" key="1">
    <citation type="submission" date="2021-01" db="EMBL/GenBank/DDBJ databases">
        <title>Actinoplanes sp. nov. LDG1-06 isolated from lichen.</title>
        <authorList>
            <person name="Saeng-In P."/>
            <person name="Phongsopitanun W."/>
            <person name="Kanchanasin P."/>
            <person name="Yuki M."/>
            <person name="Kudo T."/>
            <person name="Ohkuma M."/>
            <person name="Tanasupawat S."/>
        </authorList>
    </citation>
    <scope>NUCLEOTIDE SEQUENCE [LARGE SCALE GENOMIC DNA]</scope>
    <source>
        <strain evidence="3 4">LDG1-06</strain>
    </source>
</reference>
<sequence length="206" mass="21403">MPVEIAVMDPLPMFAEGVVHALATAHMAAEAPADLLGWANSRESAVVVMTVAAPHHWEPIHRLVAGGHRVVVLLDDENGPLGAHAVRAGARAVLSRAATGGTLLRTIEAVLDGQVLMPVAVAAGIAAATTGAAGGTLTTDQVSWLEALAAGGTVAQLAERVGYSERAMFRLLQDVYRRMGAANRLQAIMKAQQQGLLRTVDPSAAR</sequence>
<dbReference type="EMBL" id="JAENHP010000035">
    <property type="protein sequence ID" value="MBM2623387.1"/>
    <property type="molecule type" value="Genomic_DNA"/>
</dbReference>
<gene>
    <name evidence="3" type="ORF">JIG36_48625</name>
</gene>
<dbReference type="PANTHER" id="PTHR43214">
    <property type="entry name" value="TWO-COMPONENT RESPONSE REGULATOR"/>
    <property type="match status" value="1"/>
</dbReference>
<dbReference type="SUPFAM" id="SSF46894">
    <property type="entry name" value="C-terminal effector domain of the bipartite response regulators"/>
    <property type="match status" value="1"/>
</dbReference>
<evidence type="ECO:0000256" key="1">
    <source>
        <dbReference type="ARBA" id="ARBA00023125"/>
    </source>
</evidence>
<organism evidence="3 4">
    <name type="scientific">Paractinoplanes ovalisporus</name>
    <dbReference type="NCBI Taxonomy" id="2810368"/>
    <lineage>
        <taxon>Bacteria</taxon>
        <taxon>Bacillati</taxon>
        <taxon>Actinomycetota</taxon>
        <taxon>Actinomycetes</taxon>
        <taxon>Micromonosporales</taxon>
        <taxon>Micromonosporaceae</taxon>
        <taxon>Paractinoplanes</taxon>
    </lineage>
</organism>
<dbReference type="Proteomes" id="UP000632138">
    <property type="component" value="Unassembled WGS sequence"/>
</dbReference>
<evidence type="ECO:0000313" key="4">
    <source>
        <dbReference type="Proteomes" id="UP000632138"/>
    </source>
</evidence>
<keyword evidence="4" id="KW-1185">Reference proteome</keyword>
<dbReference type="SMART" id="SM00421">
    <property type="entry name" value="HTH_LUXR"/>
    <property type="match status" value="1"/>
</dbReference>
<protein>
    <submittedName>
        <fullName evidence="3">Response regulator transcription factor</fullName>
    </submittedName>
</protein>
<comment type="caution">
    <text evidence="3">The sequence shown here is derived from an EMBL/GenBank/DDBJ whole genome shotgun (WGS) entry which is preliminary data.</text>
</comment>
<dbReference type="InterPro" id="IPR016032">
    <property type="entry name" value="Sig_transdc_resp-reg_C-effctor"/>
</dbReference>
<proteinExistence type="predicted"/>
<dbReference type="InterPro" id="IPR000792">
    <property type="entry name" value="Tscrpt_reg_LuxR_C"/>
</dbReference>
<feature type="domain" description="HTH luxR-type" evidence="2">
    <location>
        <begin position="134"/>
        <end position="191"/>
    </location>
</feature>
<dbReference type="RefSeq" id="WP_203383740.1">
    <property type="nucleotide sequence ID" value="NZ_JAENHP010000035.1"/>
</dbReference>